<organism evidence="1 2">
    <name type="scientific">Anoxybacillus kestanbolensis</name>
    <dbReference type="NCBI Taxonomy" id="227476"/>
    <lineage>
        <taxon>Bacteria</taxon>
        <taxon>Bacillati</taxon>
        <taxon>Bacillota</taxon>
        <taxon>Bacilli</taxon>
        <taxon>Bacillales</taxon>
        <taxon>Anoxybacillaceae</taxon>
        <taxon>Anoxybacillus</taxon>
    </lineage>
</organism>
<dbReference type="AlphaFoldDB" id="A0A1V3FSU6"/>
<sequence length="192" mass="22692">MKHLFEDIEKKMRVLEQEFQLVNKLLYEMKKEKNNNYPSSIQAISYFTYSFMLPRRESKDGMVIGNFIIRNMGSIPLDNPVICLKMIPKEYTGLTAKLGEHVSYDRRINPLVMEAWQYIDENAERIAEENGEFWIKPIQIRQIKEGEQLAFANFQIKLRFSDEINAYKIYGFFYCTQFPKGIKSLNDIIIHG</sequence>
<dbReference type="EMBL" id="MQAD01000005">
    <property type="protein sequence ID" value="OOE04686.1"/>
    <property type="molecule type" value="Genomic_DNA"/>
</dbReference>
<protein>
    <submittedName>
        <fullName evidence="1">Uncharacterized protein</fullName>
    </submittedName>
</protein>
<proteinExistence type="predicted"/>
<name>A0A1V3FSU6_9BACL</name>
<comment type="caution">
    <text evidence="1">The sequence shown here is derived from an EMBL/GenBank/DDBJ whole genome shotgun (WGS) entry which is preliminary data.</text>
</comment>
<reference evidence="2" key="1">
    <citation type="submission" date="2016-11" db="EMBL/GenBank/DDBJ databases">
        <title>Draft genome sequence of Anoxybacillus sp. strain 103 isolated from the Qarvajar hot spring in Nagorno-Karabach.</title>
        <authorList>
            <person name="Hovhannisyan P."/>
            <person name="Panosyan H."/>
            <person name="Birkeland N.-K."/>
        </authorList>
    </citation>
    <scope>NUCLEOTIDE SEQUENCE [LARGE SCALE GENOMIC DNA]</scope>
    <source>
        <strain evidence="2">103</strain>
    </source>
</reference>
<dbReference type="RefSeq" id="WP_019417589.1">
    <property type="nucleotide sequence ID" value="NZ_MQAD01000005.1"/>
</dbReference>
<keyword evidence="2" id="KW-1185">Reference proteome</keyword>
<accession>A0A1V3FSU6</accession>
<evidence type="ECO:0000313" key="2">
    <source>
        <dbReference type="Proteomes" id="UP000188458"/>
    </source>
</evidence>
<gene>
    <name evidence="1" type="ORF">BO219_04640</name>
</gene>
<evidence type="ECO:0000313" key="1">
    <source>
        <dbReference type="EMBL" id="OOE04686.1"/>
    </source>
</evidence>
<dbReference type="Proteomes" id="UP000188458">
    <property type="component" value="Unassembled WGS sequence"/>
</dbReference>